<sequence length="158" mass="18943">MVSRLKEAMSNMILFPEVEGRLLWIHDNQGVFSMRKLIEVLLSVGVDLSFDFDKIWKLMVPLKVKSFLWMISIDRLPTKEFLIRRGVKLGQLGNGCPWCYRESETVVHLFFHCNFIESFWRKFLDWWEVKWSPFDGFPDFFSYFVIMSLIQVWLKVYG</sequence>
<evidence type="ECO:0000313" key="2">
    <source>
        <dbReference type="EMBL" id="KAH1063593.1"/>
    </source>
</evidence>
<protein>
    <recommendedName>
        <fullName evidence="1">Reverse transcriptase zinc-binding domain-containing protein</fullName>
    </recommendedName>
</protein>
<reference evidence="2 3" key="1">
    <citation type="journal article" date="2021" name="Plant Biotechnol. J.">
        <title>Multi-omics assisted identification of the key and species-specific regulatory components of drought-tolerant mechanisms in Gossypium stocksii.</title>
        <authorList>
            <person name="Yu D."/>
            <person name="Ke L."/>
            <person name="Zhang D."/>
            <person name="Wu Y."/>
            <person name="Sun Y."/>
            <person name="Mei J."/>
            <person name="Sun J."/>
            <person name="Sun Y."/>
        </authorList>
    </citation>
    <scope>NUCLEOTIDE SEQUENCE [LARGE SCALE GENOMIC DNA]</scope>
    <source>
        <strain evidence="3">cv. E1</strain>
        <tissue evidence="2">Leaf</tissue>
    </source>
</reference>
<dbReference type="Pfam" id="PF13966">
    <property type="entry name" value="zf-RVT"/>
    <property type="match status" value="1"/>
</dbReference>
<name>A0A9D3ZS89_9ROSI</name>
<evidence type="ECO:0000313" key="3">
    <source>
        <dbReference type="Proteomes" id="UP000828251"/>
    </source>
</evidence>
<feature type="domain" description="Reverse transcriptase zinc-binding" evidence="1">
    <location>
        <begin position="32"/>
        <end position="120"/>
    </location>
</feature>
<accession>A0A9D3ZS89</accession>
<dbReference type="EMBL" id="JAIQCV010000009">
    <property type="protein sequence ID" value="KAH1063593.1"/>
    <property type="molecule type" value="Genomic_DNA"/>
</dbReference>
<dbReference type="InterPro" id="IPR026960">
    <property type="entry name" value="RVT-Znf"/>
</dbReference>
<comment type="caution">
    <text evidence="2">The sequence shown here is derived from an EMBL/GenBank/DDBJ whole genome shotgun (WGS) entry which is preliminary data.</text>
</comment>
<dbReference type="AlphaFoldDB" id="A0A9D3ZS89"/>
<gene>
    <name evidence="2" type="ORF">J1N35_028580</name>
</gene>
<evidence type="ECO:0000259" key="1">
    <source>
        <dbReference type="Pfam" id="PF13966"/>
    </source>
</evidence>
<proteinExistence type="predicted"/>
<keyword evidence="3" id="KW-1185">Reference proteome</keyword>
<dbReference type="OrthoDB" id="1001308at2759"/>
<organism evidence="2 3">
    <name type="scientific">Gossypium stocksii</name>
    <dbReference type="NCBI Taxonomy" id="47602"/>
    <lineage>
        <taxon>Eukaryota</taxon>
        <taxon>Viridiplantae</taxon>
        <taxon>Streptophyta</taxon>
        <taxon>Embryophyta</taxon>
        <taxon>Tracheophyta</taxon>
        <taxon>Spermatophyta</taxon>
        <taxon>Magnoliopsida</taxon>
        <taxon>eudicotyledons</taxon>
        <taxon>Gunneridae</taxon>
        <taxon>Pentapetalae</taxon>
        <taxon>rosids</taxon>
        <taxon>malvids</taxon>
        <taxon>Malvales</taxon>
        <taxon>Malvaceae</taxon>
        <taxon>Malvoideae</taxon>
        <taxon>Gossypium</taxon>
    </lineage>
</organism>
<dbReference type="Proteomes" id="UP000828251">
    <property type="component" value="Unassembled WGS sequence"/>
</dbReference>